<keyword evidence="1" id="KW-0812">Transmembrane</keyword>
<comment type="caution">
    <text evidence="3">The sequence shown here is derived from an EMBL/GenBank/DDBJ whole genome shotgun (WGS) entry which is preliminary data.</text>
</comment>
<dbReference type="RefSeq" id="WP_330086330.1">
    <property type="nucleotide sequence ID" value="NZ_JAUGZK010000001.1"/>
</dbReference>
<dbReference type="Proteomes" id="UP001339167">
    <property type="component" value="Unassembled WGS sequence"/>
</dbReference>
<keyword evidence="1" id="KW-1133">Transmembrane helix</keyword>
<gene>
    <name evidence="3" type="ORF">QWF21_01865</name>
</gene>
<proteinExistence type="predicted"/>
<evidence type="ECO:0000313" key="4">
    <source>
        <dbReference type="Proteomes" id="UP001339167"/>
    </source>
</evidence>
<feature type="signal peptide" evidence="2">
    <location>
        <begin position="1"/>
        <end position="20"/>
    </location>
</feature>
<evidence type="ECO:0000256" key="1">
    <source>
        <dbReference type="SAM" id="Phobius"/>
    </source>
</evidence>
<sequence>MKALSGIAGFICLLSFGSIASPMAGPKACDLWDMQVTKVRAVGSDSWLELTPEVSALSCIGAFTGNNSSFYDPVKNHPDYYNLGFKNDGWMNYYGNQSPYWDTDGAFITSNDMLQDLQGLGPIDPGWVQMGKDDGQGFMPDSSRKGDKSYTYEQTVFSMSDCKDKNGLAETCVGGDAVSGNWLFSPPAVSPEELFDILGGTFFDQMAVVFKSSTAFAIYTFSITQFADIGLGPILPGEQKFEFAGTWDMSDTLINKGGQAAGLSNYTLYGRDPTGSFVVPAPATIGLIGVSLLLMRLFRRKNLHLSN</sequence>
<reference evidence="3 4" key="1">
    <citation type="submission" date="2023-06" db="EMBL/GenBank/DDBJ databases">
        <title>Alkalimonas sp., MEB004 an alkaliphilic bacterium isolated from Lonar Lake, India.</title>
        <authorList>
            <person name="Joshi A."/>
            <person name="Thite S."/>
        </authorList>
    </citation>
    <scope>NUCLEOTIDE SEQUENCE [LARGE SCALE GENOMIC DNA]</scope>
    <source>
        <strain evidence="3 4">MEB004</strain>
    </source>
</reference>
<feature type="transmembrane region" description="Helical" evidence="1">
    <location>
        <begin position="277"/>
        <end position="298"/>
    </location>
</feature>
<feature type="chain" id="PRO_5047338430" description="PEP-CTERM sorting domain-containing protein" evidence="2">
    <location>
        <begin position="21"/>
        <end position="307"/>
    </location>
</feature>
<protein>
    <recommendedName>
        <fullName evidence="5">PEP-CTERM sorting domain-containing protein</fullName>
    </recommendedName>
</protein>
<organism evidence="3 4">
    <name type="scientific">Alkalimonas mucilaginosa</name>
    <dbReference type="NCBI Taxonomy" id="3057676"/>
    <lineage>
        <taxon>Bacteria</taxon>
        <taxon>Pseudomonadati</taxon>
        <taxon>Pseudomonadota</taxon>
        <taxon>Gammaproteobacteria</taxon>
        <taxon>Alkalimonas</taxon>
    </lineage>
</organism>
<name>A0ABU7JCT0_9GAMM</name>
<dbReference type="EMBL" id="JAUGZK010000001">
    <property type="protein sequence ID" value="MEE2022975.1"/>
    <property type="molecule type" value="Genomic_DNA"/>
</dbReference>
<accession>A0ABU7JCT0</accession>
<keyword evidence="1" id="KW-0472">Membrane</keyword>
<evidence type="ECO:0008006" key="5">
    <source>
        <dbReference type="Google" id="ProtNLM"/>
    </source>
</evidence>
<keyword evidence="4" id="KW-1185">Reference proteome</keyword>
<keyword evidence="2" id="KW-0732">Signal</keyword>
<evidence type="ECO:0000313" key="3">
    <source>
        <dbReference type="EMBL" id="MEE2022975.1"/>
    </source>
</evidence>
<evidence type="ECO:0000256" key="2">
    <source>
        <dbReference type="SAM" id="SignalP"/>
    </source>
</evidence>